<dbReference type="EMBL" id="JAODUP010000143">
    <property type="protein sequence ID" value="KAK2159943.1"/>
    <property type="molecule type" value="Genomic_DNA"/>
</dbReference>
<dbReference type="Gene3D" id="2.10.25.10">
    <property type="entry name" value="Laminin"/>
    <property type="match status" value="1"/>
</dbReference>
<gene>
    <name evidence="2" type="ORF">LSH36_143g05057</name>
</gene>
<organism evidence="2 3">
    <name type="scientific">Paralvinella palmiformis</name>
    <dbReference type="NCBI Taxonomy" id="53620"/>
    <lineage>
        <taxon>Eukaryota</taxon>
        <taxon>Metazoa</taxon>
        <taxon>Spiralia</taxon>
        <taxon>Lophotrochozoa</taxon>
        <taxon>Annelida</taxon>
        <taxon>Polychaeta</taxon>
        <taxon>Sedentaria</taxon>
        <taxon>Canalipalpata</taxon>
        <taxon>Terebellida</taxon>
        <taxon>Terebelliformia</taxon>
        <taxon>Alvinellidae</taxon>
        <taxon>Paralvinella</taxon>
    </lineage>
</organism>
<reference evidence="2" key="1">
    <citation type="journal article" date="2023" name="Mol. Biol. Evol.">
        <title>Third-Generation Sequencing Reveals the Adaptive Role of the Epigenome in Three Deep-Sea Polychaetes.</title>
        <authorList>
            <person name="Perez M."/>
            <person name="Aroh O."/>
            <person name="Sun Y."/>
            <person name="Lan Y."/>
            <person name="Juniper S.K."/>
            <person name="Young C.R."/>
            <person name="Angers B."/>
            <person name="Qian P.Y."/>
        </authorList>
    </citation>
    <scope>NUCLEOTIDE SEQUENCE</scope>
    <source>
        <strain evidence="2">P08H-3</strain>
    </source>
</reference>
<evidence type="ECO:0000313" key="2">
    <source>
        <dbReference type="EMBL" id="KAK2159943.1"/>
    </source>
</evidence>
<dbReference type="InterPro" id="IPR036084">
    <property type="entry name" value="Ser_inhib-like_sf"/>
</dbReference>
<dbReference type="Proteomes" id="UP001208570">
    <property type="component" value="Unassembled WGS sequence"/>
</dbReference>
<evidence type="ECO:0000259" key="1">
    <source>
        <dbReference type="Pfam" id="PF01826"/>
    </source>
</evidence>
<feature type="non-terminal residue" evidence="2">
    <location>
        <position position="1"/>
    </location>
</feature>
<sequence>CPQNQVYKDSMKVCGRTCETFDWECSAPEIPHSGCTCTEDLVKGPDGVCVEPKECPCSYNGRRYKTGDVVNIGCKIL</sequence>
<accession>A0AAD9JWU2</accession>
<dbReference type="AlphaFoldDB" id="A0AAD9JWU2"/>
<feature type="domain" description="TIL" evidence="1">
    <location>
        <begin position="1"/>
        <end position="55"/>
    </location>
</feature>
<evidence type="ECO:0000313" key="3">
    <source>
        <dbReference type="Proteomes" id="UP001208570"/>
    </source>
</evidence>
<name>A0AAD9JWU2_9ANNE</name>
<dbReference type="CDD" id="cd19941">
    <property type="entry name" value="TIL"/>
    <property type="match status" value="1"/>
</dbReference>
<dbReference type="Pfam" id="PF01826">
    <property type="entry name" value="TIL"/>
    <property type="match status" value="1"/>
</dbReference>
<proteinExistence type="predicted"/>
<protein>
    <recommendedName>
        <fullName evidence="1">TIL domain-containing protein</fullName>
    </recommendedName>
</protein>
<dbReference type="SUPFAM" id="SSF57567">
    <property type="entry name" value="Serine protease inhibitors"/>
    <property type="match status" value="1"/>
</dbReference>
<dbReference type="InterPro" id="IPR002919">
    <property type="entry name" value="TIL_dom"/>
</dbReference>
<comment type="caution">
    <text evidence="2">The sequence shown here is derived from an EMBL/GenBank/DDBJ whole genome shotgun (WGS) entry which is preliminary data.</text>
</comment>
<keyword evidence="3" id="KW-1185">Reference proteome</keyword>